<evidence type="ECO:0000313" key="2">
    <source>
        <dbReference type="EMBL" id="CAH2207430.1"/>
    </source>
</evidence>
<dbReference type="AlphaFoldDB" id="A0A8S4QC87"/>
<protein>
    <submittedName>
        <fullName evidence="2">Jg19718 protein</fullName>
    </submittedName>
</protein>
<keyword evidence="1" id="KW-0472">Membrane</keyword>
<dbReference type="OrthoDB" id="6581954at2759"/>
<dbReference type="InterPro" id="IPR037272">
    <property type="entry name" value="SNS_sf"/>
</dbReference>
<feature type="non-terminal residue" evidence="2">
    <location>
        <position position="1"/>
    </location>
</feature>
<dbReference type="Proteomes" id="UP000838756">
    <property type="component" value="Unassembled WGS sequence"/>
</dbReference>
<reference evidence="2" key="1">
    <citation type="submission" date="2022-03" db="EMBL/GenBank/DDBJ databases">
        <authorList>
            <person name="Lindestad O."/>
        </authorList>
    </citation>
    <scope>NUCLEOTIDE SEQUENCE</scope>
</reference>
<evidence type="ECO:0000256" key="1">
    <source>
        <dbReference type="SAM" id="Phobius"/>
    </source>
</evidence>
<proteinExistence type="predicted"/>
<accession>A0A8S4QC87</accession>
<feature type="transmembrane region" description="Helical" evidence="1">
    <location>
        <begin position="127"/>
        <end position="144"/>
    </location>
</feature>
<gene>
    <name evidence="2" type="primary">jg19718</name>
    <name evidence="2" type="ORF">PAEG_LOCUS52</name>
</gene>
<name>A0A8S4QC87_9NEOP</name>
<dbReference type="SUPFAM" id="SSF161070">
    <property type="entry name" value="SNF-like"/>
    <property type="match status" value="1"/>
</dbReference>
<feature type="transmembrane region" description="Helical" evidence="1">
    <location>
        <begin position="30"/>
        <end position="53"/>
    </location>
</feature>
<dbReference type="EMBL" id="CAKXAJ010000160">
    <property type="protein sequence ID" value="CAH2207430.1"/>
    <property type="molecule type" value="Genomic_DNA"/>
</dbReference>
<feature type="transmembrane region" description="Helical" evidence="1">
    <location>
        <begin position="82"/>
        <end position="106"/>
    </location>
</feature>
<keyword evidence="3" id="KW-1185">Reference proteome</keyword>
<comment type="caution">
    <text evidence="2">The sequence shown here is derived from an EMBL/GenBank/DDBJ whole genome shotgun (WGS) entry which is preliminary data.</text>
</comment>
<keyword evidence="1" id="KW-0812">Transmembrane</keyword>
<keyword evidence="1" id="KW-1133">Transmembrane helix</keyword>
<feature type="transmembrane region" description="Helical" evidence="1">
    <location>
        <begin position="150"/>
        <end position="170"/>
    </location>
</feature>
<organism evidence="2 3">
    <name type="scientific">Pararge aegeria aegeria</name>
    <dbReference type="NCBI Taxonomy" id="348720"/>
    <lineage>
        <taxon>Eukaryota</taxon>
        <taxon>Metazoa</taxon>
        <taxon>Ecdysozoa</taxon>
        <taxon>Arthropoda</taxon>
        <taxon>Hexapoda</taxon>
        <taxon>Insecta</taxon>
        <taxon>Pterygota</taxon>
        <taxon>Neoptera</taxon>
        <taxon>Endopterygota</taxon>
        <taxon>Lepidoptera</taxon>
        <taxon>Glossata</taxon>
        <taxon>Ditrysia</taxon>
        <taxon>Papilionoidea</taxon>
        <taxon>Nymphalidae</taxon>
        <taxon>Satyrinae</taxon>
        <taxon>Satyrini</taxon>
        <taxon>Parargina</taxon>
        <taxon>Pararge</taxon>
    </lineage>
</organism>
<sequence length="171" mass="18684">MVQVLLSNQIAGGYLVSSGDSIYANTNVQWTTLTVVGANVLFGWLGILFWFAVGGTGDKETNSLALIVQIYKVSAEKNLGTVWTILMFSMISFSGMITMLTLLYPLYDRFRRVGGHKWRHISMGSSVLGAVGALAMFMIGHSALALMEDVVVPCLVVITTVVEIFAFVFIY</sequence>
<evidence type="ECO:0000313" key="3">
    <source>
        <dbReference type="Proteomes" id="UP000838756"/>
    </source>
</evidence>